<evidence type="ECO:0000313" key="1">
    <source>
        <dbReference type="EMBL" id="MBX45155.1"/>
    </source>
</evidence>
<name>A0A2P2NRT2_RHIMU</name>
<dbReference type="EMBL" id="GGEC01064671">
    <property type="protein sequence ID" value="MBX45155.1"/>
    <property type="molecule type" value="Transcribed_RNA"/>
</dbReference>
<accession>A0A2P2NRT2</accession>
<reference evidence="1" key="1">
    <citation type="submission" date="2018-02" db="EMBL/GenBank/DDBJ databases">
        <title>Rhizophora mucronata_Transcriptome.</title>
        <authorList>
            <person name="Meera S.P."/>
            <person name="Sreeshan A."/>
            <person name="Augustine A."/>
        </authorList>
    </citation>
    <scope>NUCLEOTIDE SEQUENCE</scope>
    <source>
        <tissue evidence="1">Leaf</tissue>
    </source>
</reference>
<sequence>MLMSDAPTEAEILESYRGSCMVFLELDFLRENGHSLQFPSEATTAVDCSPGVAEPFWYPET</sequence>
<dbReference type="AlphaFoldDB" id="A0A2P2NRT2"/>
<organism evidence="1">
    <name type="scientific">Rhizophora mucronata</name>
    <name type="common">Asiatic mangrove</name>
    <dbReference type="NCBI Taxonomy" id="61149"/>
    <lineage>
        <taxon>Eukaryota</taxon>
        <taxon>Viridiplantae</taxon>
        <taxon>Streptophyta</taxon>
        <taxon>Embryophyta</taxon>
        <taxon>Tracheophyta</taxon>
        <taxon>Spermatophyta</taxon>
        <taxon>Magnoliopsida</taxon>
        <taxon>eudicotyledons</taxon>
        <taxon>Gunneridae</taxon>
        <taxon>Pentapetalae</taxon>
        <taxon>rosids</taxon>
        <taxon>fabids</taxon>
        <taxon>Malpighiales</taxon>
        <taxon>Rhizophoraceae</taxon>
        <taxon>Rhizophora</taxon>
    </lineage>
</organism>
<proteinExistence type="predicted"/>
<protein>
    <submittedName>
        <fullName evidence="1">Uncharacterized protein</fullName>
    </submittedName>
</protein>